<name>A0ABZ1ZVE6_STRAQ</name>
<proteinExistence type="predicted"/>
<gene>
    <name evidence="1" type="ORF">OG367_38720</name>
</gene>
<accession>A0ABZ1ZVE6</accession>
<reference evidence="1" key="1">
    <citation type="submission" date="2022-10" db="EMBL/GenBank/DDBJ databases">
        <title>The complete genomes of actinobacterial strains from the NBC collection.</title>
        <authorList>
            <person name="Joergensen T.S."/>
            <person name="Alvarez Arevalo M."/>
            <person name="Sterndorff E.B."/>
            <person name="Faurdal D."/>
            <person name="Vuksanovic O."/>
            <person name="Mourched A.-S."/>
            <person name="Charusanti P."/>
            <person name="Shaw S."/>
            <person name="Blin K."/>
            <person name="Weber T."/>
        </authorList>
    </citation>
    <scope>NUCLEOTIDE SEQUENCE</scope>
    <source>
        <strain evidence="1">NBC_01436</strain>
    </source>
</reference>
<keyword evidence="2" id="KW-1185">Reference proteome</keyword>
<protein>
    <submittedName>
        <fullName evidence="1">Uncharacterized protein</fullName>
    </submittedName>
</protein>
<dbReference type="Proteomes" id="UP001431926">
    <property type="component" value="Chromosome"/>
</dbReference>
<dbReference type="EMBL" id="CP109491">
    <property type="protein sequence ID" value="WUX41798.1"/>
    <property type="molecule type" value="Genomic_DNA"/>
</dbReference>
<dbReference type="RefSeq" id="WP_097963753.1">
    <property type="nucleotide sequence ID" value="NZ_CP108693.1"/>
</dbReference>
<organism evidence="1 2">
    <name type="scientific">Streptomyces anulatus</name>
    <name type="common">Streptomyces chrysomallus</name>
    <dbReference type="NCBI Taxonomy" id="1892"/>
    <lineage>
        <taxon>Bacteria</taxon>
        <taxon>Bacillati</taxon>
        <taxon>Actinomycetota</taxon>
        <taxon>Actinomycetes</taxon>
        <taxon>Kitasatosporales</taxon>
        <taxon>Streptomycetaceae</taxon>
        <taxon>Streptomyces</taxon>
    </lineage>
</organism>
<sequence>MSFDIFVCRFENGEPAPLDMNAAHEVLDPYAVARDPEMDFLLVSTAAGEEASVYFNNTTGITFNRFGGEGIMNLLAVLLQRLDAALIIPGGPTMIHKEEDLERLPPSLRDEWAVVVARTGAEIMEAIEAS</sequence>
<evidence type="ECO:0000313" key="2">
    <source>
        <dbReference type="Proteomes" id="UP001431926"/>
    </source>
</evidence>
<evidence type="ECO:0000313" key="1">
    <source>
        <dbReference type="EMBL" id="WUX41798.1"/>
    </source>
</evidence>